<name>A0A554VA72_9FLAO</name>
<keyword evidence="1" id="KW-0175">Coiled coil</keyword>
<protein>
    <submittedName>
        <fullName evidence="2">Uncharacterized protein</fullName>
    </submittedName>
</protein>
<evidence type="ECO:0000256" key="1">
    <source>
        <dbReference type="SAM" id="Coils"/>
    </source>
</evidence>
<sequence>MSDLNRKINLEKAYQKGLINESDKLNSEKTLMSLFEEEIRKKQEQIKELDLKKQSLRNNIISKIE</sequence>
<proteinExistence type="predicted"/>
<dbReference type="Proteomes" id="UP000318833">
    <property type="component" value="Unassembled WGS sequence"/>
</dbReference>
<organism evidence="2 3">
    <name type="scientific">Aquimarina algiphila</name>
    <dbReference type="NCBI Taxonomy" id="2047982"/>
    <lineage>
        <taxon>Bacteria</taxon>
        <taxon>Pseudomonadati</taxon>
        <taxon>Bacteroidota</taxon>
        <taxon>Flavobacteriia</taxon>
        <taxon>Flavobacteriales</taxon>
        <taxon>Flavobacteriaceae</taxon>
        <taxon>Aquimarina</taxon>
    </lineage>
</organism>
<evidence type="ECO:0000313" key="3">
    <source>
        <dbReference type="Proteomes" id="UP000318833"/>
    </source>
</evidence>
<reference evidence="2 3" key="1">
    <citation type="submission" date="2019-07" db="EMBL/GenBank/DDBJ databases">
        <title>The draft genome sequence of Aquimarina algiphila M91.</title>
        <authorList>
            <person name="Meng X."/>
        </authorList>
    </citation>
    <scope>NUCLEOTIDE SEQUENCE [LARGE SCALE GENOMIC DNA]</scope>
    <source>
        <strain evidence="2 3">M91</strain>
    </source>
</reference>
<dbReference type="AlphaFoldDB" id="A0A554VA72"/>
<dbReference type="RefSeq" id="WP_143919192.1">
    <property type="nucleotide sequence ID" value="NZ_CANMIK010000130.1"/>
</dbReference>
<evidence type="ECO:0000313" key="2">
    <source>
        <dbReference type="EMBL" id="TSE02790.1"/>
    </source>
</evidence>
<gene>
    <name evidence="2" type="ORF">FOF46_30475</name>
</gene>
<comment type="caution">
    <text evidence="2">The sequence shown here is derived from an EMBL/GenBank/DDBJ whole genome shotgun (WGS) entry which is preliminary data.</text>
</comment>
<dbReference type="EMBL" id="VLNR01000142">
    <property type="protein sequence ID" value="TSE02790.1"/>
    <property type="molecule type" value="Genomic_DNA"/>
</dbReference>
<keyword evidence="3" id="KW-1185">Reference proteome</keyword>
<feature type="coiled-coil region" evidence="1">
    <location>
        <begin position="25"/>
        <end position="59"/>
    </location>
</feature>
<accession>A0A554VA72</accession>